<dbReference type="SUPFAM" id="SSF103473">
    <property type="entry name" value="MFS general substrate transporter"/>
    <property type="match status" value="1"/>
</dbReference>
<dbReference type="Proteomes" id="UP000694844">
    <property type="component" value="Chromosome 5"/>
</dbReference>
<dbReference type="RefSeq" id="XP_022339926.1">
    <property type="nucleotide sequence ID" value="XM_022484218.1"/>
</dbReference>
<keyword evidence="2" id="KW-0472">Membrane</keyword>
<dbReference type="OrthoDB" id="6435476at2759"/>
<evidence type="ECO:0000313" key="4">
    <source>
        <dbReference type="Proteomes" id="UP000694844"/>
    </source>
</evidence>
<name>A0A8B8EJT2_CRAVI</name>
<proteinExistence type="predicted"/>
<feature type="transmembrane region" description="Helical" evidence="2">
    <location>
        <begin position="295"/>
        <end position="316"/>
    </location>
</feature>
<protein>
    <submittedName>
        <fullName evidence="5">Monocarboxylate transporter 12-like isoform X1</fullName>
    </submittedName>
</protein>
<feature type="transmembrane region" description="Helical" evidence="2">
    <location>
        <begin position="359"/>
        <end position="378"/>
    </location>
</feature>
<feature type="domain" description="Major facilitator superfamily (MFS) profile" evidence="3">
    <location>
        <begin position="9"/>
        <end position="473"/>
    </location>
</feature>
<dbReference type="GeneID" id="111134806"/>
<feature type="transmembrane region" description="Helical" evidence="2">
    <location>
        <begin position="168"/>
        <end position="186"/>
    </location>
</feature>
<dbReference type="PROSITE" id="PS50850">
    <property type="entry name" value="MFS"/>
    <property type="match status" value="1"/>
</dbReference>
<dbReference type="PANTHER" id="PTHR11360">
    <property type="entry name" value="MONOCARBOXYLATE TRANSPORTER"/>
    <property type="match status" value="1"/>
</dbReference>
<dbReference type="PANTHER" id="PTHR11360:SF284">
    <property type="entry name" value="EG:103B4.3 PROTEIN-RELATED"/>
    <property type="match status" value="1"/>
</dbReference>
<dbReference type="Pfam" id="PF07690">
    <property type="entry name" value="MFS_1"/>
    <property type="match status" value="1"/>
</dbReference>
<keyword evidence="2" id="KW-1133">Transmembrane helix</keyword>
<sequence length="491" mass="53625">MVPIDRGWAWVIVLVNFIIVSLIIGSASSFGLFFAEFMTEFQAPASSITIALSIQTIAFSISPLFALNIGRHFASNRTYVILSGIFACLAYGVSAVIPDVSYLILSIGVLFGIAHGFSYGPGLVELGRYFHKKRGIATSLAEMGVSCGGLVFPPVIRLLLDSYDLRGALIVIGGILLNLCVAGALMRPIAFYEHQQKDSEHDDGIWLTNSEMYSSGNIKDKAVYRNTMKNWASSQPDTHKNEYKENINAEDKVNGSSSCLGNMKQSLSSNRKGVVRNMCKKVIDIKVLRNALFRMWIPVCFLGVIGSVQILIFIPPHAKDLNISDGDIILLVIIVGVTNLISKLLMTLFVYCNCMSKHHMIAISMIITGVACLFINFYTDFLTMTILSAIFGVFGNVYFGLFPALLVDFVGLEMISGAMAINMLMQGLGLSISNPILGFLRDITGSFNASFYLMGITCIISGSILCFEPVCRKIEMPKSVGVSVESVVTHL</sequence>
<accession>A0A8B8EJT2</accession>
<gene>
    <name evidence="5" type="primary">LOC111134806</name>
</gene>
<evidence type="ECO:0000313" key="5">
    <source>
        <dbReference type="RefSeq" id="XP_022339926.1"/>
    </source>
</evidence>
<feature type="transmembrane region" description="Helical" evidence="2">
    <location>
        <begin position="384"/>
        <end position="407"/>
    </location>
</feature>
<evidence type="ECO:0000256" key="2">
    <source>
        <dbReference type="SAM" id="Phobius"/>
    </source>
</evidence>
<dbReference type="GO" id="GO:0008028">
    <property type="term" value="F:monocarboxylic acid transmembrane transporter activity"/>
    <property type="evidence" value="ECO:0007669"/>
    <property type="project" value="TreeGrafter"/>
</dbReference>
<feature type="transmembrane region" description="Helical" evidence="2">
    <location>
        <begin position="419"/>
        <end position="437"/>
    </location>
</feature>
<dbReference type="InterPro" id="IPR050327">
    <property type="entry name" value="Proton-linked_MCT"/>
</dbReference>
<dbReference type="InterPro" id="IPR036259">
    <property type="entry name" value="MFS_trans_sf"/>
</dbReference>
<feature type="transmembrane region" description="Helical" evidence="2">
    <location>
        <begin position="79"/>
        <end position="97"/>
    </location>
</feature>
<keyword evidence="2" id="KW-0812">Transmembrane</keyword>
<dbReference type="KEGG" id="cvn:111134806"/>
<reference evidence="5" key="1">
    <citation type="submission" date="2025-08" db="UniProtKB">
        <authorList>
            <consortium name="RefSeq"/>
        </authorList>
    </citation>
    <scope>IDENTIFICATION</scope>
    <source>
        <tissue evidence="5">Whole sample</tissue>
    </source>
</reference>
<feature type="transmembrane region" description="Helical" evidence="2">
    <location>
        <begin position="136"/>
        <end position="156"/>
    </location>
</feature>
<organism evidence="4 5">
    <name type="scientific">Crassostrea virginica</name>
    <name type="common">Eastern oyster</name>
    <dbReference type="NCBI Taxonomy" id="6565"/>
    <lineage>
        <taxon>Eukaryota</taxon>
        <taxon>Metazoa</taxon>
        <taxon>Spiralia</taxon>
        <taxon>Lophotrochozoa</taxon>
        <taxon>Mollusca</taxon>
        <taxon>Bivalvia</taxon>
        <taxon>Autobranchia</taxon>
        <taxon>Pteriomorphia</taxon>
        <taxon>Ostreida</taxon>
        <taxon>Ostreoidea</taxon>
        <taxon>Ostreidae</taxon>
        <taxon>Crassostrea</taxon>
    </lineage>
</organism>
<evidence type="ECO:0000256" key="1">
    <source>
        <dbReference type="ARBA" id="ARBA00004141"/>
    </source>
</evidence>
<dbReference type="GO" id="GO:0016020">
    <property type="term" value="C:membrane"/>
    <property type="evidence" value="ECO:0007669"/>
    <property type="project" value="UniProtKB-SubCell"/>
</dbReference>
<keyword evidence="4" id="KW-1185">Reference proteome</keyword>
<feature type="transmembrane region" description="Helical" evidence="2">
    <location>
        <begin position="328"/>
        <end position="352"/>
    </location>
</feature>
<feature type="transmembrane region" description="Helical" evidence="2">
    <location>
        <begin position="103"/>
        <end position="124"/>
    </location>
</feature>
<comment type="subcellular location">
    <subcellularLocation>
        <location evidence="1">Membrane</location>
        <topology evidence="1">Multi-pass membrane protein</topology>
    </subcellularLocation>
</comment>
<evidence type="ECO:0000259" key="3">
    <source>
        <dbReference type="PROSITE" id="PS50850"/>
    </source>
</evidence>
<feature type="transmembrane region" description="Helical" evidence="2">
    <location>
        <begin position="47"/>
        <end position="67"/>
    </location>
</feature>
<dbReference type="InterPro" id="IPR020846">
    <property type="entry name" value="MFS_dom"/>
</dbReference>
<feature type="transmembrane region" description="Helical" evidence="2">
    <location>
        <begin position="7"/>
        <end position="35"/>
    </location>
</feature>
<dbReference type="InterPro" id="IPR011701">
    <property type="entry name" value="MFS"/>
</dbReference>
<dbReference type="Gene3D" id="1.20.1250.20">
    <property type="entry name" value="MFS general substrate transporter like domains"/>
    <property type="match status" value="1"/>
</dbReference>
<feature type="transmembrane region" description="Helical" evidence="2">
    <location>
        <begin position="449"/>
        <end position="467"/>
    </location>
</feature>
<dbReference type="AlphaFoldDB" id="A0A8B8EJT2"/>